<evidence type="ECO:0000256" key="1">
    <source>
        <dbReference type="ARBA" id="ARBA00004496"/>
    </source>
</evidence>
<dbReference type="InterPro" id="IPR039422">
    <property type="entry name" value="MarR/SlyA-like"/>
</dbReference>
<dbReference type="PANTHER" id="PTHR33164:SF5">
    <property type="entry name" value="ORGANIC HYDROPEROXIDE RESISTANCE TRANSCRIPTIONAL REGULATOR"/>
    <property type="match status" value="1"/>
</dbReference>
<dbReference type="InterPro" id="IPR036390">
    <property type="entry name" value="WH_DNA-bd_sf"/>
</dbReference>
<dbReference type="SMART" id="SM00347">
    <property type="entry name" value="HTH_MARR"/>
    <property type="match status" value="1"/>
</dbReference>
<evidence type="ECO:0000256" key="3">
    <source>
        <dbReference type="ARBA" id="ARBA00023125"/>
    </source>
</evidence>
<keyword evidence="3" id="KW-0238">DNA-binding</keyword>
<evidence type="ECO:0000313" key="7">
    <source>
        <dbReference type="Proteomes" id="UP001500920"/>
    </source>
</evidence>
<organism evidence="6 7">
    <name type="scientific">Salinicoccus jeotgali</name>
    <dbReference type="NCBI Taxonomy" id="381634"/>
    <lineage>
        <taxon>Bacteria</taxon>
        <taxon>Bacillati</taxon>
        <taxon>Bacillota</taxon>
        <taxon>Bacilli</taxon>
        <taxon>Bacillales</taxon>
        <taxon>Staphylococcaceae</taxon>
        <taxon>Salinicoccus</taxon>
    </lineage>
</organism>
<protein>
    <submittedName>
        <fullName evidence="6">HTH-type transcriptional regulator MgrA</fullName>
    </submittedName>
</protein>
<evidence type="ECO:0000313" key="6">
    <source>
        <dbReference type="EMBL" id="GAA3734176.1"/>
    </source>
</evidence>
<dbReference type="Gene3D" id="1.10.10.10">
    <property type="entry name" value="Winged helix-like DNA-binding domain superfamily/Winged helix DNA-binding domain"/>
    <property type="match status" value="1"/>
</dbReference>
<keyword evidence="7" id="KW-1185">Reference proteome</keyword>
<feature type="domain" description="HTH marR-type" evidence="5">
    <location>
        <begin position="7"/>
        <end position="138"/>
    </location>
</feature>
<reference evidence="7" key="1">
    <citation type="journal article" date="2019" name="Int. J. Syst. Evol. Microbiol.">
        <title>The Global Catalogue of Microorganisms (GCM) 10K type strain sequencing project: providing services to taxonomists for standard genome sequencing and annotation.</title>
        <authorList>
            <consortium name="The Broad Institute Genomics Platform"/>
            <consortium name="The Broad Institute Genome Sequencing Center for Infectious Disease"/>
            <person name="Wu L."/>
            <person name="Ma J."/>
        </authorList>
    </citation>
    <scope>NUCLEOTIDE SEQUENCE [LARGE SCALE GENOMIC DNA]</scope>
    <source>
        <strain evidence="7">JCM 16981</strain>
    </source>
</reference>
<evidence type="ECO:0000256" key="2">
    <source>
        <dbReference type="ARBA" id="ARBA00023015"/>
    </source>
</evidence>
<dbReference type="InterPro" id="IPR036388">
    <property type="entry name" value="WH-like_DNA-bd_sf"/>
</dbReference>
<dbReference type="PROSITE" id="PS50995">
    <property type="entry name" value="HTH_MARR_2"/>
    <property type="match status" value="1"/>
</dbReference>
<dbReference type="Pfam" id="PF01047">
    <property type="entry name" value="MarR"/>
    <property type="match status" value="1"/>
</dbReference>
<dbReference type="RefSeq" id="WP_344704586.1">
    <property type="nucleotide sequence ID" value="NZ_BAABCK010000070.1"/>
</dbReference>
<dbReference type="PROSITE" id="PS01117">
    <property type="entry name" value="HTH_MARR_1"/>
    <property type="match status" value="1"/>
</dbReference>
<keyword evidence="2" id="KW-0805">Transcription regulation</keyword>
<evidence type="ECO:0000259" key="5">
    <source>
        <dbReference type="PROSITE" id="PS50995"/>
    </source>
</evidence>
<comment type="caution">
    <text evidence="6">The sequence shown here is derived from an EMBL/GenBank/DDBJ whole genome shotgun (WGS) entry which is preliminary data.</text>
</comment>
<dbReference type="PANTHER" id="PTHR33164">
    <property type="entry name" value="TRANSCRIPTIONAL REGULATOR, MARR FAMILY"/>
    <property type="match status" value="1"/>
</dbReference>
<comment type="subcellular location">
    <subcellularLocation>
        <location evidence="1">Cytoplasm</location>
    </subcellularLocation>
</comment>
<accession>A0ABP7FAL5</accession>
<dbReference type="SUPFAM" id="SSF46785">
    <property type="entry name" value="Winged helix' DNA-binding domain"/>
    <property type="match status" value="1"/>
</dbReference>
<dbReference type="Proteomes" id="UP001500920">
    <property type="component" value="Unassembled WGS sequence"/>
</dbReference>
<name>A0ABP7FAL5_9STAP</name>
<proteinExistence type="predicted"/>
<dbReference type="InterPro" id="IPR023187">
    <property type="entry name" value="Tscrpt_reg_MarR-type_CS"/>
</dbReference>
<dbReference type="InterPro" id="IPR000835">
    <property type="entry name" value="HTH_MarR-typ"/>
</dbReference>
<dbReference type="EMBL" id="BAABCK010000070">
    <property type="protein sequence ID" value="GAA3734176.1"/>
    <property type="molecule type" value="Genomic_DNA"/>
</dbReference>
<keyword evidence="4" id="KW-0804">Transcription</keyword>
<evidence type="ECO:0000256" key="4">
    <source>
        <dbReference type="ARBA" id="ARBA00023163"/>
    </source>
</evidence>
<gene>
    <name evidence="6" type="primary">mgrA</name>
    <name evidence="6" type="ORF">GCM10022378_23020</name>
</gene>
<sequence>MTKPSLDKRLCFNVYSLHHQISRFYNKSVLTEMEITYPQFLVLNILLDKEQVNIKMLAETLRLDTGTISPLIKRMERLGLVHRFRNPTDQRLVILEPTEHGRKMGKQLEEAFEAFDDVINLTTEEESLFLEYIQHVNVRLAEKNAARK</sequence>